<comment type="caution">
    <text evidence="2">The sequence shown here is derived from an EMBL/GenBank/DDBJ whole genome shotgun (WGS) entry which is preliminary data.</text>
</comment>
<protein>
    <submittedName>
        <fullName evidence="2">CAP domain-containing protein</fullName>
    </submittedName>
</protein>
<evidence type="ECO:0000259" key="1">
    <source>
        <dbReference type="Pfam" id="PF00188"/>
    </source>
</evidence>
<proteinExistence type="predicted"/>
<dbReference type="Proteomes" id="UP000602087">
    <property type="component" value="Unassembled WGS sequence"/>
</dbReference>
<dbReference type="PANTHER" id="PTHR31157:SF1">
    <property type="entry name" value="SCP DOMAIN-CONTAINING PROTEIN"/>
    <property type="match status" value="1"/>
</dbReference>
<sequence>MPPLAYHSGLEAVAQPWSAHMASTGMAHNPSVSSQIPAGWRAWGENVAYAGGYPDLPSTIHTNWMNSPGHRANILRSTFTHVGIGYHVAPDGSAWATQVFARY</sequence>
<dbReference type="InterPro" id="IPR014044">
    <property type="entry name" value="CAP_dom"/>
</dbReference>
<dbReference type="PANTHER" id="PTHR31157">
    <property type="entry name" value="SCP DOMAIN-CONTAINING PROTEIN"/>
    <property type="match status" value="1"/>
</dbReference>
<name>A0A934I0Y5_9MICO</name>
<dbReference type="SUPFAM" id="SSF55797">
    <property type="entry name" value="PR-1-like"/>
    <property type="match status" value="1"/>
</dbReference>
<dbReference type="Gene3D" id="3.40.33.10">
    <property type="entry name" value="CAP"/>
    <property type="match status" value="1"/>
</dbReference>
<accession>A0A934I0Y5</accession>
<dbReference type="CDD" id="cd05379">
    <property type="entry name" value="CAP_bacterial"/>
    <property type="match status" value="1"/>
</dbReference>
<dbReference type="Pfam" id="PF00188">
    <property type="entry name" value="CAP"/>
    <property type="match status" value="1"/>
</dbReference>
<dbReference type="EMBL" id="JAEINH010000001">
    <property type="protein sequence ID" value="MBI9113554.1"/>
    <property type="molecule type" value="Genomic_DNA"/>
</dbReference>
<evidence type="ECO:0000313" key="2">
    <source>
        <dbReference type="EMBL" id="MBI9113554.1"/>
    </source>
</evidence>
<dbReference type="AlphaFoldDB" id="A0A934I0Y5"/>
<feature type="domain" description="SCP" evidence="1">
    <location>
        <begin position="1"/>
        <end position="100"/>
    </location>
</feature>
<dbReference type="InterPro" id="IPR035940">
    <property type="entry name" value="CAP_sf"/>
</dbReference>
<gene>
    <name evidence="2" type="ORF">JAV76_00830</name>
</gene>
<reference evidence="2" key="1">
    <citation type="submission" date="2020-12" db="EMBL/GenBank/DDBJ databases">
        <title>Sanguibacter suaedae sp. nov., isolated from Suaeda aralocaspica.</title>
        <authorList>
            <person name="Ma Q."/>
        </authorList>
    </citation>
    <scope>NUCLEOTIDE SEQUENCE</scope>
    <source>
        <strain evidence="2">YZGR15</strain>
    </source>
</reference>
<organism evidence="2 3">
    <name type="scientific">Sanguibacter suaedae</name>
    <dbReference type="NCBI Taxonomy" id="2795737"/>
    <lineage>
        <taxon>Bacteria</taxon>
        <taxon>Bacillati</taxon>
        <taxon>Actinomycetota</taxon>
        <taxon>Actinomycetes</taxon>
        <taxon>Micrococcales</taxon>
        <taxon>Sanguibacteraceae</taxon>
        <taxon>Sanguibacter</taxon>
    </lineage>
</organism>
<evidence type="ECO:0000313" key="3">
    <source>
        <dbReference type="Proteomes" id="UP000602087"/>
    </source>
</evidence>
<keyword evidence="3" id="KW-1185">Reference proteome</keyword>